<dbReference type="Proteomes" id="UP001168528">
    <property type="component" value="Unassembled WGS sequence"/>
</dbReference>
<accession>A0ABT8RHF7</accession>
<keyword evidence="1" id="KW-0472">Membrane</keyword>
<evidence type="ECO:0000313" key="3">
    <source>
        <dbReference type="Proteomes" id="UP001168528"/>
    </source>
</evidence>
<dbReference type="Pfam" id="PF11391">
    <property type="entry name" value="DUF2798"/>
    <property type="match status" value="1"/>
</dbReference>
<feature type="transmembrane region" description="Helical" evidence="1">
    <location>
        <begin position="5"/>
        <end position="25"/>
    </location>
</feature>
<dbReference type="RefSeq" id="WP_302040935.1">
    <property type="nucleotide sequence ID" value="NZ_JAUKPO010000026.1"/>
</dbReference>
<dbReference type="InterPro" id="IPR021529">
    <property type="entry name" value="DUF2798"/>
</dbReference>
<proteinExistence type="predicted"/>
<name>A0ABT8RHF7_9BACT</name>
<organism evidence="2 3">
    <name type="scientific">Rhodocytophaga aerolata</name>
    <dbReference type="NCBI Taxonomy" id="455078"/>
    <lineage>
        <taxon>Bacteria</taxon>
        <taxon>Pseudomonadati</taxon>
        <taxon>Bacteroidota</taxon>
        <taxon>Cytophagia</taxon>
        <taxon>Cytophagales</taxon>
        <taxon>Rhodocytophagaceae</taxon>
        <taxon>Rhodocytophaga</taxon>
    </lineage>
</organism>
<evidence type="ECO:0000313" key="2">
    <source>
        <dbReference type="EMBL" id="MDO1450132.1"/>
    </source>
</evidence>
<keyword evidence="3" id="KW-1185">Reference proteome</keyword>
<sequence>MKQKVVFAMLMGIITTGIVSFTLIVVNRGFAPGFASIWMKSWAIAYFIVIPIILIVSPGVQRVASYLCKEQTYATSDK</sequence>
<gene>
    <name evidence="2" type="ORF">Q0590_27875</name>
</gene>
<reference evidence="2" key="1">
    <citation type="submission" date="2023-07" db="EMBL/GenBank/DDBJ databases">
        <title>The genome sequence of Rhodocytophaga aerolata KACC 12507.</title>
        <authorList>
            <person name="Zhang X."/>
        </authorList>
    </citation>
    <scope>NUCLEOTIDE SEQUENCE</scope>
    <source>
        <strain evidence="2">KACC 12507</strain>
    </source>
</reference>
<dbReference type="EMBL" id="JAUKPO010000026">
    <property type="protein sequence ID" value="MDO1450132.1"/>
    <property type="molecule type" value="Genomic_DNA"/>
</dbReference>
<comment type="caution">
    <text evidence="2">The sequence shown here is derived from an EMBL/GenBank/DDBJ whole genome shotgun (WGS) entry which is preliminary data.</text>
</comment>
<keyword evidence="1" id="KW-0812">Transmembrane</keyword>
<protein>
    <submittedName>
        <fullName evidence="2">DUF2798 domain-containing protein</fullName>
    </submittedName>
</protein>
<evidence type="ECO:0000256" key="1">
    <source>
        <dbReference type="SAM" id="Phobius"/>
    </source>
</evidence>
<feature type="transmembrane region" description="Helical" evidence="1">
    <location>
        <begin position="37"/>
        <end position="56"/>
    </location>
</feature>
<keyword evidence="1" id="KW-1133">Transmembrane helix</keyword>